<dbReference type="OrthoDB" id="3542656at2"/>
<accession>A0A1N7CKB9</accession>
<evidence type="ECO:0000313" key="1">
    <source>
        <dbReference type="EMBL" id="SIR64052.1"/>
    </source>
</evidence>
<dbReference type="Proteomes" id="UP000186096">
    <property type="component" value="Unassembled WGS sequence"/>
</dbReference>
<dbReference type="EMBL" id="FTNI01000012">
    <property type="protein sequence ID" value="SIR64052.1"/>
    <property type="molecule type" value="Genomic_DNA"/>
</dbReference>
<reference evidence="2" key="1">
    <citation type="submission" date="2017-01" db="EMBL/GenBank/DDBJ databases">
        <authorList>
            <person name="Varghese N."/>
            <person name="Submissions S."/>
        </authorList>
    </citation>
    <scope>NUCLEOTIDE SEQUENCE [LARGE SCALE GENOMIC DNA]</scope>
    <source>
        <strain evidence="2">ATCC 12950</strain>
    </source>
</reference>
<proteinExistence type="predicted"/>
<organism evidence="1 2">
    <name type="scientific">Microbispora rosea</name>
    <dbReference type="NCBI Taxonomy" id="58117"/>
    <lineage>
        <taxon>Bacteria</taxon>
        <taxon>Bacillati</taxon>
        <taxon>Actinomycetota</taxon>
        <taxon>Actinomycetes</taxon>
        <taxon>Streptosporangiales</taxon>
        <taxon>Streptosporangiaceae</taxon>
        <taxon>Microbispora</taxon>
    </lineage>
</organism>
<protein>
    <submittedName>
        <fullName evidence="1">Uncharacterized protein</fullName>
    </submittedName>
</protein>
<dbReference type="RefSeq" id="WP_076436093.1">
    <property type="nucleotide sequence ID" value="NZ_CP192071.1"/>
</dbReference>
<dbReference type="AlphaFoldDB" id="A0A1N7CKB9"/>
<gene>
    <name evidence="1" type="ORF">SAMN05421833_11246</name>
</gene>
<name>A0A1N7CKB9_9ACTN</name>
<evidence type="ECO:0000313" key="2">
    <source>
        <dbReference type="Proteomes" id="UP000186096"/>
    </source>
</evidence>
<keyword evidence="2" id="KW-1185">Reference proteome</keyword>
<sequence length="122" mass="13533">MEFRRAHLLHSLPVVIHHALRDNRIIAFVDESQFAPELIVPMDEIGTATLKLLQPVDDARPMPALRVRIRRSGDLGHELVVAEYAAEEITVAVEKTLITEELAAALGDTGTAVTRAFVRRTT</sequence>